<keyword evidence="1" id="KW-0472">Membrane</keyword>
<feature type="transmembrane region" description="Helical" evidence="1">
    <location>
        <begin position="147"/>
        <end position="169"/>
    </location>
</feature>
<keyword evidence="3" id="KW-1185">Reference proteome</keyword>
<keyword evidence="1" id="KW-0812">Transmembrane</keyword>
<proteinExistence type="predicted"/>
<dbReference type="EMBL" id="CAAALY010009399">
    <property type="protein sequence ID" value="VEL10581.1"/>
    <property type="molecule type" value="Genomic_DNA"/>
</dbReference>
<comment type="caution">
    <text evidence="2">The sequence shown here is derived from an EMBL/GenBank/DDBJ whole genome shotgun (WGS) entry which is preliminary data.</text>
</comment>
<evidence type="ECO:0000256" key="1">
    <source>
        <dbReference type="SAM" id="Phobius"/>
    </source>
</evidence>
<evidence type="ECO:0000313" key="2">
    <source>
        <dbReference type="EMBL" id="VEL10581.1"/>
    </source>
</evidence>
<organism evidence="2 3">
    <name type="scientific">Protopolystoma xenopodis</name>
    <dbReference type="NCBI Taxonomy" id="117903"/>
    <lineage>
        <taxon>Eukaryota</taxon>
        <taxon>Metazoa</taxon>
        <taxon>Spiralia</taxon>
        <taxon>Lophotrochozoa</taxon>
        <taxon>Platyhelminthes</taxon>
        <taxon>Monogenea</taxon>
        <taxon>Polyopisthocotylea</taxon>
        <taxon>Polystomatidea</taxon>
        <taxon>Polystomatidae</taxon>
        <taxon>Protopolystoma</taxon>
    </lineage>
</organism>
<reference evidence="2" key="1">
    <citation type="submission" date="2018-11" db="EMBL/GenBank/DDBJ databases">
        <authorList>
            <consortium name="Pathogen Informatics"/>
        </authorList>
    </citation>
    <scope>NUCLEOTIDE SEQUENCE</scope>
</reference>
<protein>
    <submittedName>
        <fullName evidence="2">Uncharacterized protein</fullName>
    </submittedName>
</protein>
<dbReference type="Proteomes" id="UP000784294">
    <property type="component" value="Unassembled WGS sequence"/>
</dbReference>
<name>A0A3S4ZG19_9PLAT</name>
<dbReference type="AlphaFoldDB" id="A0A3S4ZG19"/>
<evidence type="ECO:0000313" key="3">
    <source>
        <dbReference type="Proteomes" id="UP000784294"/>
    </source>
</evidence>
<accession>A0A3S4ZG19</accession>
<keyword evidence="1" id="KW-1133">Transmembrane helix</keyword>
<gene>
    <name evidence="2" type="ORF">PXEA_LOCUS4021</name>
</gene>
<sequence>MPSMIKVVRPCCRNPVVLPLDLEDRTLSGVHSMHVHFQSQVTAGFSWFAVARLKAECVLADESNRWEISKAEFKAHITRLQVELQAGLNLVEEISSSESRLRRQLSELEYDRDKVSVAIESNEVALLKQSLLEKEETVAQKEEVIHYFIYLVIDYGFSGLILYTVSYFLRILTIMPSNCPQFQEFFTFLGFLENLL</sequence>